<dbReference type="SMART" id="SM00304">
    <property type="entry name" value="HAMP"/>
    <property type="match status" value="1"/>
</dbReference>
<evidence type="ECO:0000313" key="9">
    <source>
        <dbReference type="EMBL" id="MFG6447274.1"/>
    </source>
</evidence>
<dbReference type="EMBL" id="JBIGHZ010000001">
    <property type="protein sequence ID" value="MFG6447274.1"/>
    <property type="molecule type" value="Genomic_DNA"/>
</dbReference>
<comment type="caution">
    <text evidence="9">The sequence shown here is derived from an EMBL/GenBank/DDBJ whole genome shotgun (WGS) entry which is preliminary data.</text>
</comment>
<dbReference type="Gene3D" id="6.10.340.10">
    <property type="match status" value="1"/>
</dbReference>
<evidence type="ECO:0000259" key="8">
    <source>
        <dbReference type="PROSITE" id="PS50885"/>
    </source>
</evidence>
<dbReference type="Pfam" id="PF00015">
    <property type="entry name" value="MCPsignal"/>
    <property type="match status" value="1"/>
</dbReference>
<feature type="coiled-coil region" evidence="4">
    <location>
        <begin position="244"/>
        <end position="310"/>
    </location>
</feature>
<keyword evidence="10" id="KW-1185">Reference proteome</keyword>
<dbReference type="InterPro" id="IPR004089">
    <property type="entry name" value="MCPsignal_dom"/>
</dbReference>
<evidence type="ECO:0000259" key="7">
    <source>
        <dbReference type="PROSITE" id="PS50111"/>
    </source>
</evidence>
<dbReference type="Pfam" id="PF00672">
    <property type="entry name" value="HAMP"/>
    <property type="match status" value="1"/>
</dbReference>
<dbReference type="SMART" id="SM00283">
    <property type="entry name" value="MA"/>
    <property type="match status" value="1"/>
</dbReference>
<dbReference type="InterPro" id="IPR003660">
    <property type="entry name" value="HAMP_dom"/>
</dbReference>
<dbReference type="Pfam" id="PF12729">
    <property type="entry name" value="4HB_MCP_1"/>
    <property type="match status" value="1"/>
</dbReference>
<name>A0ABW7FSG0_9BURK</name>
<protein>
    <submittedName>
        <fullName evidence="9">Methyl-accepting chemotaxis protein</fullName>
    </submittedName>
</protein>
<evidence type="ECO:0000256" key="4">
    <source>
        <dbReference type="SAM" id="Coils"/>
    </source>
</evidence>
<keyword evidence="6" id="KW-0472">Membrane</keyword>
<feature type="transmembrane region" description="Helical" evidence="6">
    <location>
        <begin position="193"/>
        <end position="212"/>
    </location>
</feature>
<dbReference type="Gene3D" id="1.10.287.950">
    <property type="entry name" value="Methyl-accepting chemotaxis protein"/>
    <property type="match status" value="1"/>
</dbReference>
<feature type="transmembrane region" description="Helical" evidence="6">
    <location>
        <begin position="12"/>
        <end position="34"/>
    </location>
</feature>
<keyword evidence="6" id="KW-1133">Transmembrane helix</keyword>
<reference evidence="9 10" key="1">
    <citation type="submission" date="2024-08" db="EMBL/GenBank/DDBJ databases">
        <authorList>
            <person name="Lu H."/>
        </authorList>
    </citation>
    <scope>NUCLEOTIDE SEQUENCE [LARGE SCALE GENOMIC DNA]</scope>
    <source>
        <strain evidence="9 10">BYS180W</strain>
    </source>
</reference>
<feature type="coiled-coil region" evidence="4">
    <location>
        <begin position="471"/>
        <end position="509"/>
    </location>
</feature>
<feature type="domain" description="HAMP" evidence="8">
    <location>
        <begin position="214"/>
        <end position="266"/>
    </location>
</feature>
<sequence>MRLSQFQITTQLITAFIVVTVIGAGLDVIGIYNLNQLRQNAERMYQYETLGIVRIKSAHIHLLGVGRHVRNAMLVQDASQRQAQLAKIEGLVVEIKRDVESAENLYTSSQGRTQVQQLKTALSTYLPTLSKLQKSISEAAGHSQTSSEVLYKEFEPQVSRVYAALDALAERKENNAQALAEKGASAYAQMRNLTAFLVLAGVAIGVGLGMLISRSVTASIKTAVEAASRIARGDLTQPIHAKGKDETAQLLQELEHMRSKLRDTVQSVRSNAESVATASAEIATGNADLSQRTEEQASALEQTAATMNEVESAVRNNADNAQQANQLAMSASQVALQGGQVVAEVVDTMRGINDSSKKIADIITVIDGIAFQTNILALNAAVEAARAGEQGRGFAVVAGEVRLLAQRSAEAAKEIKSLINASVERVEQGTALVDRAGSTMDEVVSSIRRVTDIVGEISTASREQSTGVAQVGEAVNQMDKATQQNAALVEQSAAAAESLKQQAAQLVEAVAAFKLSQTDSRTAPAAPPVAHKPVQAVPRPASAALKATASPAPKPAPAAKKLSVSAKSAAQPPTAAPAPSPHSSDEWETF</sequence>
<evidence type="ECO:0000256" key="2">
    <source>
        <dbReference type="ARBA" id="ARBA00029447"/>
    </source>
</evidence>
<feature type="domain" description="Methyl-accepting transducer" evidence="7">
    <location>
        <begin position="271"/>
        <end position="500"/>
    </location>
</feature>
<evidence type="ECO:0000256" key="6">
    <source>
        <dbReference type="SAM" id="Phobius"/>
    </source>
</evidence>
<organism evidence="9 10">
    <name type="scientific">Roseateles rivi</name>
    <dbReference type="NCBI Taxonomy" id="3299028"/>
    <lineage>
        <taxon>Bacteria</taxon>
        <taxon>Pseudomonadati</taxon>
        <taxon>Pseudomonadota</taxon>
        <taxon>Betaproteobacteria</taxon>
        <taxon>Burkholderiales</taxon>
        <taxon>Sphaerotilaceae</taxon>
        <taxon>Roseateles</taxon>
    </lineage>
</organism>
<dbReference type="CDD" id="cd11386">
    <property type="entry name" value="MCP_signal"/>
    <property type="match status" value="1"/>
</dbReference>
<proteinExistence type="inferred from homology"/>
<dbReference type="InterPro" id="IPR051310">
    <property type="entry name" value="MCP_chemotaxis"/>
</dbReference>
<dbReference type="InterPro" id="IPR024478">
    <property type="entry name" value="HlyB_4HB_MCP"/>
</dbReference>
<dbReference type="SUPFAM" id="SSF58104">
    <property type="entry name" value="Methyl-accepting chemotaxis protein (MCP) signaling domain"/>
    <property type="match status" value="1"/>
</dbReference>
<evidence type="ECO:0000256" key="3">
    <source>
        <dbReference type="PROSITE-ProRule" id="PRU00284"/>
    </source>
</evidence>
<keyword evidence="4" id="KW-0175">Coiled coil</keyword>
<evidence type="ECO:0000256" key="1">
    <source>
        <dbReference type="ARBA" id="ARBA00022481"/>
    </source>
</evidence>
<evidence type="ECO:0000313" key="10">
    <source>
        <dbReference type="Proteomes" id="UP001606099"/>
    </source>
</evidence>
<feature type="region of interest" description="Disordered" evidence="5">
    <location>
        <begin position="519"/>
        <end position="590"/>
    </location>
</feature>
<gene>
    <name evidence="9" type="ORF">ACG0Z6_03345</name>
</gene>
<keyword evidence="3" id="KW-0807">Transducer</keyword>
<accession>A0ABW7FSG0</accession>
<dbReference type="CDD" id="cd06225">
    <property type="entry name" value="HAMP"/>
    <property type="match status" value="1"/>
</dbReference>
<dbReference type="PANTHER" id="PTHR43531:SF14">
    <property type="entry name" value="METHYL-ACCEPTING CHEMOTAXIS PROTEIN I-RELATED"/>
    <property type="match status" value="1"/>
</dbReference>
<dbReference type="PRINTS" id="PR00260">
    <property type="entry name" value="CHEMTRNSDUCR"/>
</dbReference>
<dbReference type="PROSITE" id="PS50885">
    <property type="entry name" value="HAMP"/>
    <property type="match status" value="1"/>
</dbReference>
<feature type="compositionally biased region" description="Low complexity" evidence="5">
    <location>
        <begin position="528"/>
        <end position="573"/>
    </location>
</feature>
<dbReference type="InterPro" id="IPR004090">
    <property type="entry name" value="Chemotax_Me-accpt_rcpt"/>
</dbReference>
<comment type="similarity">
    <text evidence="2">Belongs to the methyl-accepting chemotaxis (MCP) protein family.</text>
</comment>
<dbReference type="RefSeq" id="WP_394458644.1">
    <property type="nucleotide sequence ID" value="NZ_JBIGHZ010000001.1"/>
</dbReference>
<dbReference type="PROSITE" id="PS50111">
    <property type="entry name" value="CHEMOTAXIS_TRANSDUC_2"/>
    <property type="match status" value="1"/>
</dbReference>
<dbReference type="PANTHER" id="PTHR43531">
    <property type="entry name" value="PROTEIN ICFG"/>
    <property type="match status" value="1"/>
</dbReference>
<dbReference type="Proteomes" id="UP001606099">
    <property type="component" value="Unassembled WGS sequence"/>
</dbReference>
<keyword evidence="6" id="KW-0812">Transmembrane</keyword>
<evidence type="ECO:0000256" key="5">
    <source>
        <dbReference type="SAM" id="MobiDB-lite"/>
    </source>
</evidence>
<keyword evidence="1" id="KW-0488">Methylation</keyword>